<dbReference type="EMBL" id="CACVKT020005608">
    <property type="protein sequence ID" value="CAC5396317.1"/>
    <property type="molecule type" value="Genomic_DNA"/>
</dbReference>
<dbReference type="InterPro" id="IPR021109">
    <property type="entry name" value="Peptidase_aspartic_dom_sf"/>
</dbReference>
<dbReference type="InterPro" id="IPR044926">
    <property type="entry name" value="RGS_subdomain_2"/>
</dbReference>
<dbReference type="InterPro" id="IPR053282">
    <property type="entry name" value="RGS_domain-containing"/>
</dbReference>
<sequence length="601" mass="68995">MNKPKIDIENLKVSRQVFVDRPTITEAETPRNNRLVLRRDGLLIERPSRPRRFMASYKTPYPLAFWKNIEELREMPPGRLRHNMISNIIRKYFSKSAKQGAWLDCGDDIIRQIPSMEKVPLGVLVCAQASVFRAMERKWYPKYLETFPPDADYEPEFQVPTLKEEPKPRVRRVKKKRTLYLWNSFLTTMCAFLKSTKDQREVQLLELYMRKEIRREFKKQSSKQHDYPPKTDKNVTTGSNIHFQTRIVLKNRLVYVDKLPMDLQFWCEVARRAYPSNSEVVQENSIRTFLDACGESKDFRMAIRRTKPKTLQEAVTSAMQEECIRINEQNSKDKVDGVQQHRSTESGYRPTVKRGSVGAVGHAPTGGFKRPSKSESESILDSSKISISTQTCVEDIDGSYMDHLKQLNGSSVQQKVDQKVTPECFHSQVDQSDNTSYFQEGNYNVKTLSTEFGFLQDNGKDESDIGSNDVAFLTRVNGKPGMVVDGQLEGSPISWKIDTGAGRTFITEEIYRNILPDNRPLLRQMETKFETANGSCLNVLGTAVMTLSFDEFCVDFPIIVGGVKSNLLGEDFIKCFHCHCHWNISSLEINGKNIPFQKNVE</sequence>
<evidence type="ECO:0000256" key="1">
    <source>
        <dbReference type="SAM" id="MobiDB-lite"/>
    </source>
</evidence>
<dbReference type="Gene3D" id="1.10.167.10">
    <property type="entry name" value="Regulator of G-protein Signalling 4, domain 2"/>
    <property type="match status" value="1"/>
</dbReference>
<dbReference type="PANTHER" id="PTHR47079:SF1">
    <property type="entry name" value="REGULATOR OF G-PROTEIN SIGNALING PROTEIN-LIKE"/>
    <property type="match status" value="1"/>
</dbReference>
<evidence type="ECO:0000313" key="4">
    <source>
        <dbReference type="Proteomes" id="UP000507470"/>
    </source>
</evidence>
<dbReference type="SUPFAM" id="SSF50630">
    <property type="entry name" value="Acid proteases"/>
    <property type="match status" value="1"/>
</dbReference>
<dbReference type="InterPro" id="IPR016137">
    <property type="entry name" value="RGS"/>
</dbReference>
<keyword evidence="4" id="KW-1185">Reference proteome</keyword>
<evidence type="ECO:0000313" key="3">
    <source>
        <dbReference type="EMBL" id="CAC5396317.1"/>
    </source>
</evidence>
<dbReference type="SUPFAM" id="SSF48097">
    <property type="entry name" value="Regulator of G-protein signaling, RGS"/>
    <property type="match status" value="1"/>
</dbReference>
<reference evidence="3 4" key="1">
    <citation type="submission" date="2020-06" db="EMBL/GenBank/DDBJ databases">
        <authorList>
            <person name="Li R."/>
            <person name="Bekaert M."/>
        </authorList>
    </citation>
    <scope>NUCLEOTIDE SEQUENCE [LARGE SCALE GENOMIC DNA]</scope>
    <source>
        <strain evidence="4">wild</strain>
    </source>
</reference>
<dbReference type="Pfam" id="PF00615">
    <property type="entry name" value="RGS"/>
    <property type="match status" value="1"/>
</dbReference>
<dbReference type="AlphaFoldDB" id="A0A6J8CM69"/>
<dbReference type="PANTHER" id="PTHR47079">
    <property type="entry name" value="REGULATOR OF G-PROTEIN SIGNALING PROTEIN-LIKE"/>
    <property type="match status" value="1"/>
</dbReference>
<evidence type="ECO:0000259" key="2">
    <source>
        <dbReference type="Pfam" id="PF00615"/>
    </source>
</evidence>
<feature type="region of interest" description="Disordered" evidence="1">
    <location>
        <begin position="332"/>
        <end position="382"/>
    </location>
</feature>
<accession>A0A6J8CM69</accession>
<dbReference type="Gene3D" id="2.40.70.10">
    <property type="entry name" value="Acid Proteases"/>
    <property type="match status" value="1"/>
</dbReference>
<gene>
    <name evidence="3" type="ORF">MCOR_30890</name>
</gene>
<organism evidence="3 4">
    <name type="scientific">Mytilus coruscus</name>
    <name type="common">Sea mussel</name>
    <dbReference type="NCBI Taxonomy" id="42192"/>
    <lineage>
        <taxon>Eukaryota</taxon>
        <taxon>Metazoa</taxon>
        <taxon>Spiralia</taxon>
        <taxon>Lophotrochozoa</taxon>
        <taxon>Mollusca</taxon>
        <taxon>Bivalvia</taxon>
        <taxon>Autobranchia</taxon>
        <taxon>Pteriomorphia</taxon>
        <taxon>Mytilida</taxon>
        <taxon>Mytiloidea</taxon>
        <taxon>Mytilidae</taxon>
        <taxon>Mytilinae</taxon>
        <taxon>Mytilus</taxon>
    </lineage>
</organism>
<dbReference type="Proteomes" id="UP000507470">
    <property type="component" value="Unassembled WGS sequence"/>
</dbReference>
<dbReference type="OrthoDB" id="10013157at2759"/>
<protein>
    <recommendedName>
        <fullName evidence="2">RGS domain-containing protein</fullName>
    </recommendedName>
</protein>
<name>A0A6J8CM69_MYTCO</name>
<proteinExistence type="predicted"/>
<dbReference type="InterPro" id="IPR036305">
    <property type="entry name" value="RGS_sf"/>
</dbReference>
<feature type="domain" description="RGS" evidence="2">
    <location>
        <begin position="51"/>
        <end position="145"/>
    </location>
</feature>